<dbReference type="Proteomes" id="UP001575181">
    <property type="component" value="Unassembled WGS sequence"/>
</dbReference>
<comment type="caution">
    <text evidence="2">The sequence shown here is derived from an EMBL/GenBank/DDBJ whole genome shotgun (WGS) entry which is preliminary data.</text>
</comment>
<proteinExistence type="predicted"/>
<dbReference type="InterPro" id="IPR024072">
    <property type="entry name" value="DHFR-like_dom_sf"/>
</dbReference>
<sequence length="288" mass="31338">MEACPVAEPLLRFHPGPPREQPLEGTFLAHDLRRRGSPVQPFVYSNFITSLDGRAALLDPATGKRGIPRGVANERDWRLFMELAIQADALLTSGRHLRAVARGCQTELLDMQNESNADLVGWRRKRGLVGQPLVAAISPDLDIPEDLAERFPIAPILILAPASAPPERAARLGRCGLEVVRLDTQPYIRGQDAVRLLAERGNGIIYSLAGPRILHTLLSDTQLDRLYLTTALTALGGEGYDTLLKGPLLEPPAAFGLEELYLDWSAPRGVGQLFQVLTAGRKAAAQAP</sequence>
<dbReference type="RefSeq" id="WP_373656804.1">
    <property type="nucleotide sequence ID" value="NZ_JBGUAW010000010.1"/>
</dbReference>
<dbReference type="EMBL" id="JBGUAW010000010">
    <property type="protein sequence ID" value="MFA9462016.1"/>
    <property type="molecule type" value="Genomic_DNA"/>
</dbReference>
<dbReference type="Gene3D" id="3.40.430.10">
    <property type="entry name" value="Dihydrofolate Reductase, subunit A"/>
    <property type="match status" value="1"/>
</dbReference>
<evidence type="ECO:0000259" key="1">
    <source>
        <dbReference type="Pfam" id="PF01872"/>
    </source>
</evidence>
<gene>
    <name evidence="2" type="ORF">ACERLL_14420</name>
</gene>
<organism evidence="2 3">
    <name type="scientific">Thiohalorhabdus methylotrophus</name>
    <dbReference type="NCBI Taxonomy" id="3242694"/>
    <lineage>
        <taxon>Bacteria</taxon>
        <taxon>Pseudomonadati</taxon>
        <taxon>Pseudomonadota</taxon>
        <taxon>Gammaproteobacteria</taxon>
        <taxon>Thiohalorhabdales</taxon>
        <taxon>Thiohalorhabdaceae</taxon>
        <taxon>Thiohalorhabdus</taxon>
    </lineage>
</organism>
<feature type="domain" description="Bacterial bifunctional deaminase-reductase C-terminal" evidence="1">
    <location>
        <begin position="41"/>
        <end position="247"/>
    </location>
</feature>
<dbReference type="InterPro" id="IPR002734">
    <property type="entry name" value="RibDG_C"/>
</dbReference>
<evidence type="ECO:0000313" key="2">
    <source>
        <dbReference type="EMBL" id="MFA9462016.1"/>
    </source>
</evidence>
<name>A0ABV4TXG5_9GAMM</name>
<dbReference type="SUPFAM" id="SSF53597">
    <property type="entry name" value="Dihydrofolate reductase-like"/>
    <property type="match status" value="1"/>
</dbReference>
<protein>
    <submittedName>
        <fullName evidence="2">RibD family protein</fullName>
    </submittedName>
</protein>
<keyword evidence="3" id="KW-1185">Reference proteome</keyword>
<evidence type="ECO:0000313" key="3">
    <source>
        <dbReference type="Proteomes" id="UP001575181"/>
    </source>
</evidence>
<accession>A0ABV4TXG5</accession>
<reference evidence="2 3" key="1">
    <citation type="submission" date="2024-08" db="EMBL/GenBank/DDBJ databases">
        <title>Whole-genome sequencing of halo(alkali)philic microorganisms from hypersaline lakes.</title>
        <authorList>
            <person name="Sorokin D.Y."/>
            <person name="Merkel A.Y."/>
            <person name="Messina E."/>
            <person name="Yakimov M."/>
        </authorList>
    </citation>
    <scope>NUCLEOTIDE SEQUENCE [LARGE SCALE GENOMIC DNA]</scope>
    <source>
        <strain evidence="2 3">Cl-TMA</strain>
    </source>
</reference>
<dbReference type="Pfam" id="PF01872">
    <property type="entry name" value="RibD_C"/>
    <property type="match status" value="1"/>
</dbReference>